<evidence type="ECO:0000256" key="14">
    <source>
        <dbReference type="ARBA" id="ARBA00041472"/>
    </source>
</evidence>
<dbReference type="InterPro" id="IPR017853">
    <property type="entry name" value="GH"/>
</dbReference>
<dbReference type="Pfam" id="PF00150">
    <property type="entry name" value="Cellulase"/>
    <property type="match status" value="1"/>
</dbReference>
<gene>
    <name evidence="20" type="ORF">MKZ38_009090</name>
</gene>
<keyword evidence="4 18" id="KW-0732">Signal</keyword>
<dbReference type="InterPro" id="IPR001547">
    <property type="entry name" value="Glyco_hydro_5"/>
</dbReference>
<evidence type="ECO:0000256" key="1">
    <source>
        <dbReference type="ARBA" id="ARBA00004613"/>
    </source>
</evidence>
<dbReference type="Gene3D" id="3.20.20.80">
    <property type="entry name" value="Glycosidases"/>
    <property type="match status" value="1"/>
</dbReference>
<evidence type="ECO:0000256" key="7">
    <source>
        <dbReference type="ARBA" id="ARBA00023277"/>
    </source>
</evidence>
<comment type="caution">
    <text evidence="20">The sequence shown here is derived from an EMBL/GenBank/DDBJ whole genome shotgun (WGS) entry which is preliminary data.</text>
</comment>
<dbReference type="GO" id="GO:0009251">
    <property type="term" value="P:glucan catabolic process"/>
    <property type="evidence" value="ECO:0007669"/>
    <property type="project" value="TreeGrafter"/>
</dbReference>
<comment type="similarity">
    <text evidence="2 17">Belongs to the glycosyl hydrolase 5 (cellulase A) family.</text>
</comment>
<dbReference type="PANTHER" id="PTHR31297">
    <property type="entry name" value="GLUCAN ENDO-1,6-BETA-GLUCOSIDASE B"/>
    <property type="match status" value="1"/>
</dbReference>
<dbReference type="InterPro" id="IPR050386">
    <property type="entry name" value="Glycosyl_hydrolase_5"/>
</dbReference>
<comment type="function">
    <text evidence="12">Beta-glucanases participate in the metabolism of beta-glucan, the main structural component of the cell wall. Acts on lutean, pustulan and 1,6-oligo-beta-D-glucosides.</text>
</comment>
<name>A0AAD5RTR6_9PEZI</name>
<evidence type="ECO:0000256" key="16">
    <source>
        <dbReference type="ARBA" id="ARBA00043257"/>
    </source>
</evidence>
<evidence type="ECO:0000256" key="4">
    <source>
        <dbReference type="ARBA" id="ARBA00022729"/>
    </source>
</evidence>
<evidence type="ECO:0000256" key="10">
    <source>
        <dbReference type="ARBA" id="ARBA00023326"/>
    </source>
</evidence>
<evidence type="ECO:0000256" key="15">
    <source>
        <dbReference type="ARBA" id="ARBA00042025"/>
    </source>
</evidence>
<dbReference type="EMBL" id="JAKWBI020000066">
    <property type="protein sequence ID" value="KAJ2903926.1"/>
    <property type="molecule type" value="Genomic_DNA"/>
</dbReference>
<dbReference type="EC" id="3.2.1.75" evidence="13"/>
<proteinExistence type="inferred from homology"/>
<dbReference type="AlphaFoldDB" id="A0AAD5RTR6"/>
<dbReference type="GO" id="GO:0071555">
    <property type="term" value="P:cell wall organization"/>
    <property type="evidence" value="ECO:0007669"/>
    <property type="project" value="UniProtKB-KW"/>
</dbReference>
<dbReference type="Proteomes" id="UP001201980">
    <property type="component" value="Unassembled WGS sequence"/>
</dbReference>
<keyword evidence="10" id="KW-0624">Polysaccharide degradation</keyword>
<comment type="catalytic activity">
    <reaction evidence="11">
        <text>Random hydrolysis of (1-&gt;6)-linkages in (1-&gt;6)-beta-D-glucans.</text>
        <dbReference type="EC" id="3.2.1.75"/>
    </reaction>
</comment>
<evidence type="ECO:0000256" key="9">
    <source>
        <dbReference type="ARBA" id="ARBA00023316"/>
    </source>
</evidence>
<dbReference type="GO" id="GO:0005576">
    <property type="term" value="C:extracellular region"/>
    <property type="evidence" value="ECO:0007669"/>
    <property type="project" value="UniProtKB-SubCell"/>
</dbReference>
<evidence type="ECO:0000256" key="3">
    <source>
        <dbReference type="ARBA" id="ARBA00022525"/>
    </source>
</evidence>
<keyword evidence="8 17" id="KW-0326">Glycosidase</keyword>
<evidence type="ECO:0000259" key="19">
    <source>
        <dbReference type="Pfam" id="PF00150"/>
    </source>
</evidence>
<keyword evidence="3" id="KW-0964">Secreted</keyword>
<keyword evidence="9" id="KW-0961">Cell wall biogenesis/degradation</keyword>
<evidence type="ECO:0000256" key="6">
    <source>
        <dbReference type="ARBA" id="ARBA00023180"/>
    </source>
</evidence>
<feature type="signal peptide" evidence="18">
    <location>
        <begin position="1"/>
        <end position="19"/>
    </location>
</feature>
<evidence type="ECO:0000256" key="11">
    <source>
        <dbReference type="ARBA" id="ARBA00036633"/>
    </source>
</evidence>
<evidence type="ECO:0000313" key="20">
    <source>
        <dbReference type="EMBL" id="KAJ2903926.1"/>
    </source>
</evidence>
<evidence type="ECO:0000256" key="2">
    <source>
        <dbReference type="ARBA" id="ARBA00005641"/>
    </source>
</evidence>
<evidence type="ECO:0000256" key="13">
    <source>
        <dbReference type="ARBA" id="ARBA00038935"/>
    </source>
</evidence>
<organism evidence="20 21">
    <name type="scientific">Zalerion maritima</name>
    <dbReference type="NCBI Taxonomy" id="339359"/>
    <lineage>
        <taxon>Eukaryota</taxon>
        <taxon>Fungi</taxon>
        <taxon>Dikarya</taxon>
        <taxon>Ascomycota</taxon>
        <taxon>Pezizomycotina</taxon>
        <taxon>Sordariomycetes</taxon>
        <taxon>Lulworthiomycetidae</taxon>
        <taxon>Lulworthiales</taxon>
        <taxon>Lulworthiaceae</taxon>
        <taxon>Zalerion</taxon>
    </lineage>
</organism>
<accession>A0AAD5RTR6</accession>
<keyword evidence="7" id="KW-0119">Carbohydrate metabolism</keyword>
<dbReference type="FunFam" id="3.20.20.80:FF:000269">
    <property type="entry name" value="Probable glucan endo-1,6-beta-glucosidase B"/>
    <property type="match status" value="1"/>
</dbReference>
<evidence type="ECO:0000256" key="8">
    <source>
        <dbReference type="ARBA" id="ARBA00023295"/>
    </source>
</evidence>
<reference evidence="20" key="1">
    <citation type="submission" date="2022-07" db="EMBL/GenBank/DDBJ databases">
        <title>Draft genome sequence of Zalerion maritima ATCC 34329, a (micro)plastics degrading marine fungus.</title>
        <authorList>
            <person name="Paco A."/>
            <person name="Goncalves M.F.M."/>
            <person name="Rocha-Santos T.A.P."/>
            <person name="Alves A."/>
        </authorList>
    </citation>
    <scope>NUCLEOTIDE SEQUENCE</scope>
    <source>
        <strain evidence="20">ATCC 34329</strain>
    </source>
</reference>
<keyword evidence="21" id="KW-1185">Reference proteome</keyword>
<keyword evidence="5 17" id="KW-0378">Hydrolase</keyword>
<sequence length="412" mass="46881">MLGQTSVFTLLSLAGLSKAWFPSQERASLFNISASIANPSDRRWLPSSGKIRGVNLGSLFVFEPWIASNTWSSMCGDANSEFDCVMSLGQDAANTAFQNHWGSWITESDFNEMANYGINTVRIPLGYWMKEDLVYSDSEYFPQGGVEYLKQVCGWASDRGFYIILDHHGAPGAQVANNPFTGQYASTPGFYESWQFDRAEEFLVWLTEMAHSTDEMRNVGMIEVVNEPLQGENDQTNYMRSDFYPNAYSKIRAKESDLGIGSNDLLHIQFMSSYWGSGNPNEYLDDLWFCAYDDHRYLKWDSSVAVSKDSYISTSCDDNRLAEWPSIVGEWSISVPDDVEWTDNWNPNSNTDFYSNWFAAQVKSYEQYTDGWVFWTWKTELGDYRWGYKDAVEAGIIPTSLDGIGEDVCSNY</sequence>
<dbReference type="GO" id="GO:0004338">
    <property type="term" value="F:glucan exo-1,3-beta-glucosidase activity"/>
    <property type="evidence" value="ECO:0007669"/>
    <property type="project" value="TreeGrafter"/>
</dbReference>
<dbReference type="SUPFAM" id="SSF51445">
    <property type="entry name" value="(Trans)glycosidases"/>
    <property type="match status" value="1"/>
</dbReference>
<evidence type="ECO:0000256" key="5">
    <source>
        <dbReference type="ARBA" id="ARBA00022801"/>
    </source>
</evidence>
<feature type="domain" description="Glycoside hydrolase family 5" evidence="19">
    <location>
        <begin position="90"/>
        <end position="379"/>
    </location>
</feature>
<evidence type="ECO:0000313" key="21">
    <source>
        <dbReference type="Proteomes" id="UP001201980"/>
    </source>
</evidence>
<feature type="chain" id="PRO_5042176988" description="glucan endo-1,6-beta-glucosidase" evidence="18">
    <location>
        <begin position="20"/>
        <end position="412"/>
    </location>
</feature>
<evidence type="ECO:0000256" key="18">
    <source>
        <dbReference type="SAM" id="SignalP"/>
    </source>
</evidence>
<comment type="subcellular location">
    <subcellularLocation>
        <location evidence="1">Secreted</location>
    </subcellularLocation>
</comment>
<dbReference type="PANTHER" id="PTHR31297:SF39">
    <property type="entry name" value="GLUCAN ENDO-1,6-BETA-GLUCOSIDASE B"/>
    <property type="match status" value="1"/>
</dbReference>
<dbReference type="GO" id="GO:0046557">
    <property type="term" value="F:glucan endo-1,6-beta-glucosidase activity"/>
    <property type="evidence" value="ECO:0007669"/>
    <property type="project" value="UniProtKB-EC"/>
</dbReference>
<evidence type="ECO:0000256" key="12">
    <source>
        <dbReference type="ARBA" id="ARBA00037628"/>
    </source>
</evidence>
<protein>
    <recommendedName>
        <fullName evidence="13">glucan endo-1,6-beta-glucosidase</fullName>
        <ecNumber evidence="13">3.2.1.75</ecNumber>
    </recommendedName>
    <alternativeName>
        <fullName evidence="15">Beta-1,6-glucanase B</fullName>
    </alternativeName>
    <alternativeName>
        <fullName evidence="14">Endo-1,6-beta-D-glucanase B</fullName>
    </alternativeName>
    <alternativeName>
        <fullName evidence="16">Endo-1,6-beta-glucanase B</fullName>
    </alternativeName>
</protein>
<evidence type="ECO:0000256" key="17">
    <source>
        <dbReference type="RuleBase" id="RU361153"/>
    </source>
</evidence>
<keyword evidence="6" id="KW-0325">Glycoprotein</keyword>
<dbReference type="GO" id="GO:0009986">
    <property type="term" value="C:cell surface"/>
    <property type="evidence" value="ECO:0007669"/>
    <property type="project" value="TreeGrafter"/>
</dbReference>